<feature type="region of interest" description="Disordered" evidence="5">
    <location>
        <begin position="650"/>
        <end position="669"/>
    </location>
</feature>
<dbReference type="RefSeq" id="XP_062779147.1">
    <property type="nucleotide sequence ID" value="XM_062923096.1"/>
</dbReference>
<feature type="transmembrane region" description="Helical" evidence="6">
    <location>
        <begin position="169"/>
        <end position="197"/>
    </location>
</feature>
<feature type="transmembrane region" description="Helical" evidence="6">
    <location>
        <begin position="218"/>
        <end position="240"/>
    </location>
</feature>
<dbReference type="GO" id="GO:0005886">
    <property type="term" value="C:plasma membrane"/>
    <property type="evidence" value="ECO:0007669"/>
    <property type="project" value="TreeGrafter"/>
</dbReference>
<dbReference type="EMBL" id="CP137308">
    <property type="protein sequence ID" value="WQF81923.1"/>
    <property type="molecule type" value="Genomic_DNA"/>
</dbReference>
<evidence type="ECO:0000256" key="3">
    <source>
        <dbReference type="ARBA" id="ARBA00022989"/>
    </source>
</evidence>
<feature type="transmembrane region" description="Helical" evidence="6">
    <location>
        <begin position="94"/>
        <end position="111"/>
    </location>
</feature>
<dbReference type="KEGG" id="cdet:87943440"/>
<feature type="transmembrane region" description="Helical" evidence="6">
    <location>
        <begin position="528"/>
        <end position="553"/>
    </location>
</feature>
<dbReference type="PANTHER" id="PTHR23501">
    <property type="entry name" value="MAJOR FACILITATOR SUPERFAMILY"/>
    <property type="match status" value="1"/>
</dbReference>
<feature type="transmembrane region" description="Helical" evidence="6">
    <location>
        <begin position="252"/>
        <end position="272"/>
    </location>
</feature>
<dbReference type="InterPro" id="IPR036259">
    <property type="entry name" value="MFS_trans_sf"/>
</dbReference>
<feature type="transmembrane region" description="Helical" evidence="6">
    <location>
        <begin position="401"/>
        <end position="417"/>
    </location>
</feature>
<evidence type="ECO:0000256" key="2">
    <source>
        <dbReference type="ARBA" id="ARBA00022692"/>
    </source>
</evidence>
<dbReference type="AlphaFoldDB" id="A0AAX4IGI1"/>
<feature type="transmembrane region" description="Helical" evidence="6">
    <location>
        <begin position="600"/>
        <end position="625"/>
    </location>
</feature>
<feature type="compositionally biased region" description="Polar residues" evidence="5">
    <location>
        <begin position="1"/>
        <end position="14"/>
    </location>
</feature>
<evidence type="ECO:0000256" key="6">
    <source>
        <dbReference type="SAM" id="Phobius"/>
    </source>
</evidence>
<gene>
    <name evidence="7" type="ORF">CDEST_06937</name>
</gene>
<evidence type="ECO:0000256" key="5">
    <source>
        <dbReference type="SAM" id="MobiDB-lite"/>
    </source>
</evidence>
<dbReference type="GeneID" id="87943440"/>
<feature type="transmembrane region" description="Helical" evidence="6">
    <location>
        <begin position="359"/>
        <end position="381"/>
    </location>
</feature>
<proteinExistence type="predicted"/>
<dbReference type="InterPro" id="IPR011701">
    <property type="entry name" value="MFS"/>
</dbReference>
<keyword evidence="4 6" id="KW-0472">Membrane</keyword>
<feature type="transmembrane region" description="Helical" evidence="6">
    <location>
        <begin position="495"/>
        <end position="516"/>
    </location>
</feature>
<keyword evidence="2 6" id="KW-0812">Transmembrane</keyword>
<comment type="subcellular location">
    <subcellularLocation>
        <location evidence="1">Membrane</location>
        <topology evidence="1">Multi-pass membrane protein</topology>
    </subcellularLocation>
</comment>
<accession>A0AAX4IGI1</accession>
<protein>
    <submittedName>
        <fullName evidence="7">Major facilitator superfamily, MFS transporter superfamily</fullName>
    </submittedName>
</protein>
<name>A0AAX4IGI1_9PEZI</name>
<dbReference type="Proteomes" id="UP001322277">
    <property type="component" value="Chromosome 4"/>
</dbReference>
<dbReference type="PANTHER" id="PTHR23501:SF58">
    <property type="entry name" value="LOW AFFINITY HEME TRANSPORTER STR3"/>
    <property type="match status" value="1"/>
</dbReference>
<dbReference type="Pfam" id="PF07690">
    <property type="entry name" value="MFS_1"/>
    <property type="match status" value="1"/>
</dbReference>
<dbReference type="Gene3D" id="1.20.1250.20">
    <property type="entry name" value="MFS general substrate transporter like domains"/>
    <property type="match status" value="2"/>
</dbReference>
<feature type="transmembrane region" description="Helical" evidence="6">
    <location>
        <begin position="322"/>
        <end position="347"/>
    </location>
</feature>
<feature type="region of interest" description="Disordered" evidence="5">
    <location>
        <begin position="1"/>
        <end position="23"/>
    </location>
</feature>
<sequence length="684" mass="73945">MSTPAGASGTQPNNGKDGDVMVSSSQKAFLDRVDVERRGTAADEEDLTALDSRRNSAKAVSGADEGQGHDAIGVSRVEAFNKILYQSGKSGRTLLWLLGISIGLTMFAYALDQGITSTIFTTMASSTFGQHSSLAAVSTASQIIRAISKPFIGKLADITSRPTTYTVILVFYVVGFAVAASSSSFAAYTVGICFTSVGKSGLDLLSDIIVGDLTPLQWRGFFGAALSIPFVVTVPVNGFIAEGFVDNWRWGLGMFAILVPVLLLPAIVTLYSMQRRGEKLGMVTMAASKRLRTEAAAATAAGGDSGEEAVYKSRGFAYWVKLLYEGLIDIDIIGLAILGASFSLILLPFTLAKEADGGWGNAGIIAMLVVGFVLLVAFILYEMYLSPKPLMTKRIIQNRTFLAAVTIYTFNQMASAVRNTYFSSYIYIIKEWSTYEWTIFLGITTMGLSLLGPIVGLIQRRTHRYKSMMVFGAVARLIAYGLLVQPDGRMIQDTARLVIAQLTFCLGSFNVVGARVGSQASVPHEDMASIIALLTLWSTLGSSVGSAVSSAIWTSEMLDRMHMEMPGVDDATVAKLYGNIKKLRTTYDFDHPVRQGAIRAYAFVNGHIAVTALLLSAVPLFATFFMPDFYLGKQQNAVTNRGLDGEVVDVPQRQSSNDGGEAAQANEEPKPLYRRWLAAYRRDV</sequence>
<dbReference type="GO" id="GO:0022857">
    <property type="term" value="F:transmembrane transporter activity"/>
    <property type="evidence" value="ECO:0007669"/>
    <property type="project" value="InterPro"/>
</dbReference>
<reference evidence="8" key="1">
    <citation type="journal article" date="2023" name="bioRxiv">
        <title>Complete genome of the Medicago anthracnose fungus, Colletotrichum destructivum, reveals a mini-chromosome-like region within a core chromosome.</title>
        <authorList>
            <person name="Lapalu N."/>
            <person name="Simon A."/>
            <person name="Lu A."/>
            <person name="Plaumann P.-L."/>
            <person name="Amselem J."/>
            <person name="Pigne S."/>
            <person name="Auger A."/>
            <person name="Koch C."/>
            <person name="Dallery J.-F."/>
            <person name="O'Connell R.J."/>
        </authorList>
    </citation>
    <scope>NUCLEOTIDE SEQUENCE [LARGE SCALE GENOMIC DNA]</scope>
    <source>
        <strain evidence="8">CBS 520.97</strain>
    </source>
</reference>
<keyword evidence="3 6" id="KW-1133">Transmembrane helix</keyword>
<keyword evidence="8" id="KW-1185">Reference proteome</keyword>
<feature type="transmembrane region" description="Helical" evidence="6">
    <location>
        <begin position="437"/>
        <end position="458"/>
    </location>
</feature>
<evidence type="ECO:0000313" key="7">
    <source>
        <dbReference type="EMBL" id="WQF81923.1"/>
    </source>
</evidence>
<organism evidence="7 8">
    <name type="scientific">Colletotrichum destructivum</name>
    <dbReference type="NCBI Taxonomy" id="34406"/>
    <lineage>
        <taxon>Eukaryota</taxon>
        <taxon>Fungi</taxon>
        <taxon>Dikarya</taxon>
        <taxon>Ascomycota</taxon>
        <taxon>Pezizomycotina</taxon>
        <taxon>Sordariomycetes</taxon>
        <taxon>Hypocreomycetidae</taxon>
        <taxon>Glomerellales</taxon>
        <taxon>Glomerellaceae</taxon>
        <taxon>Colletotrichum</taxon>
        <taxon>Colletotrichum destructivum species complex</taxon>
    </lineage>
</organism>
<evidence type="ECO:0000256" key="4">
    <source>
        <dbReference type="ARBA" id="ARBA00023136"/>
    </source>
</evidence>
<evidence type="ECO:0000313" key="8">
    <source>
        <dbReference type="Proteomes" id="UP001322277"/>
    </source>
</evidence>
<dbReference type="SUPFAM" id="SSF103473">
    <property type="entry name" value="MFS general substrate transporter"/>
    <property type="match status" value="2"/>
</dbReference>
<evidence type="ECO:0000256" key="1">
    <source>
        <dbReference type="ARBA" id="ARBA00004141"/>
    </source>
</evidence>